<dbReference type="EMBL" id="BAABBP010000049">
    <property type="protein sequence ID" value="GAA4006139.1"/>
    <property type="molecule type" value="Genomic_DNA"/>
</dbReference>
<dbReference type="PROSITE" id="PS50850">
    <property type="entry name" value="MFS"/>
    <property type="match status" value="1"/>
</dbReference>
<dbReference type="Proteomes" id="UP001501627">
    <property type="component" value="Unassembled WGS sequence"/>
</dbReference>
<organism evidence="6 7">
    <name type="scientific">Comamonas faecalis</name>
    <dbReference type="NCBI Taxonomy" id="1387849"/>
    <lineage>
        <taxon>Bacteria</taxon>
        <taxon>Pseudomonadati</taxon>
        <taxon>Pseudomonadota</taxon>
        <taxon>Betaproteobacteria</taxon>
        <taxon>Burkholderiales</taxon>
        <taxon>Comamonadaceae</taxon>
        <taxon>Comamonas</taxon>
    </lineage>
</organism>
<feature type="transmembrane region" description="Helical" evidence="4">
    <location>
        <begin position="271"/>
        <end position="290"/>
    </location>
</feature>
<feature type="transmembrane region" description="Helical" evidence="4">
    <location>
        <begin position="248"/>
        <end position="265"/>
    </location>
</feature>
<dbReference type="InterPro" id="IPR020846">
    <property type="entry name" value="MFS_dom"/>
</dbReference>
<evidence type="ECO:0000256" key="4">
    <source>
        <dbReference type="SAM" id="Phobius"/>
    </source>
</evidence>
<name>A0ABP7S3D4_9BURK</name>
<evidence type="ECO:0000256" key="3">
    <source>
        <dbReference type="ARBA" id="ARBA00023136"/>
    </source>
</evidence>
<dbReference type="SUPFAM" id="SSF103473">
    <property type="entry name" value="MFS general substrate transporter"/>
    <property type="match status" value="1"/>
</dbReference>
<dbReference type="InterPro" id="IPR036259">
    <property type="entry name" value="MFS_trans_sf"/>
</dbReference>
<feature type="transmembrane region" description="Helical" evidence="4">
    <location>
        <begin position="339"/>
        <end position="362"/>
    </location>
</feature>
<keyword evidence="2 4" id="KW-1133">Transmembrane helix</keyword>
<dbReference type="Gene3D" id="1.20.1250.20">
    <property type="entry name" value="MFS general substrate transporter like domains"/>
    <property type="match status" value="1"/>
</dbReference>
<dbReference type="PANTHER" id="PTHR11360">
    <property type="entry name" value="MONOCARBOXYLATE TRANSPORTER"/>
    <property type="match status" value="1"/>
</dbReference>
<sequence length="368" mass="39070">MEDFHSTQAETAHGSCIFILTMTLVMPLAGWLLDRISPRLIMVSGAVVTGIGYSLAAQSQTLDAFIIGMAVCGAGVGVSTYIPAFTLVAHWVAPIRQGLFFGIMLAITSLGGIFFPLVLTSVISDHGWRVAMRIGIALIFLVCIPLLWWVVRLPGNKTAVERSEKKASSSGYAIKAALQLPIYWVWALSFFMITLSSLGILMGLVPYLKFVGYTSQSASMVYASIAAATVIGSLLFGFLSTRYGPERTFLGGLVVNTAGLLFLFYAGTAHWGLGAALAFSLTWGTTFNLANQLAPTLLLKIVGDRNFGSLLGIGNLISGIGAALGPIVFSHFVDTTGNYVISLVISIGLLLASIPFLGIFVAKQKTAA</sequence>
<reference evidence="7" key="1">
    <citation type="journal article" date="2019" name="Int. J. Syst. Evol. Microbiol.">
        <title>The Global Catalogue of Microorganisms (GCM) 10K type strain sequencing project: providing services to taxonomists for standard genome sequencing and annotation.</title>
        <authorList>
            <consortium name="The Broad Institute Genomics Platform"/>
            <consortium name="The Broad Institute Genome Sequencing Center for Infectious Disease"/>
            <person name="Wu L."/>
            <person name="Ma J."/>
        </authorList>
    </citation>
    <scope>NUCLEOTIDE SEQUENCE [LARGE SCALE GENOMIC DNA]</scope>
    <source>
        <strain evidence="7">JCM 17561</strain>
    </source>
</reference>
<evidence type="ECO:0000256" key="2">
    <source>
        <dbReference type="ARBA" id="ARBA00022989"/>
    </source>
</evidence>
<keyword evidence="7" id="KW-1185">Reference proteome</keyword>
<proteinExistence type="predicted"/>
<comment type="caution">
    <text evidence="6">The sequence shown here is derived from an EMBL/GenBank/DDBJ whole genome shotgun (WGS) entry which is preliminary data.</text>
</comment>
<feature type="transmembrane region" description="Helical" evidence="4">
    <location>
        <begin position="64"/>
        <end position="92"/>
    </location>
</feature>
<dbReference type="InterPro" id="IPR011701">
    <property type="entry name" value="MFS"/>
</dbReference>
<feature type="transmembrane region" description="Helical" evidence="4">
    <location>
        <begin position="183"/>
        <end position="208"/>
    </location>
</feature>
<feature type="transmembrane region" description="Helical" evidence="4">
    <location>
        <begin position="220"/>
        <end position="241"/>
    </location>
</feature>
<feature type="domain" description="Major facilitator superfamily (MFS) profile" evidence="5">
    <location>
        <begin position="1"/>
        <end position="365"/>
    </location>
</feature>
<accession>A0ABP7S3D4</accession>
<keyword evidence="3 4" id="KW-0472">Membrane</keyword>
<keyword evidence="1 4" id="KW-0812">Transmembrane</keyword>
<dbReference type="PANTHER" id="PTHR11360:SF284">
    <property type="entry name" value="EG:103B4.3 PROTEIN-RELATED"/>
    <property type="match status" value="1"/>
</dbReference>
<evidence type="ECO:0000313" key="7">
    <source>
        <dbReference type="Proteomes" id="UP001501627"/>
    </source>
</evidence>
<feature type="transmembrane region" description="Helical" evidence="4">
    <location>
        <begin position="310"/>
        <end position="333"/>
    </location>
</feature>
<protein>
    <submittedName>
        <fullName evidence="6">MFS transporter</fullName>
    </submittedName>
</protein>
<dbReference type="InterPro" id="IPR050327">
    <property type="entry name" value="Proton-linked_MCT"/>
</dbReference>
<feature type="transmembrane region" description="Helical" evidence="4">
    <location>
        <begin position="130"/>
        <end position="151"/>
    </location>
</feature>
<feature type="transmembrane region" description="Helical" evidence="4">
    <location>
        <begin position="12"/>
        <end position="33"/>
    </location>
</feature>
<feature type="transmembrane region" description="Helical" evidence="4">
    <location>
        <begin position="40"/>
        <end position="58"/>
    </location>
</feature>
<evidence type="ECO:0000259" key="5">
    <source>
        <dbReference type="PROSITE" id="PS50850"/>
    </source>
</evidence>
<dbReference type="Pfam" id="PF07690">
    <property type="entry name" value="MFS_1"/>
    <property type="match status" value="1"/>
</dbReference>
<gene>
    <name evidence="6" type="ORF">GCM10022279_32690</name>
</gene>
<evidence type="ECO:0000313" key="6">
    <source>
        <dbReference type="EMBL" id="GAA4006139.1"/>
    </source>
</evidence>
<evidence type="ECO:0000256" key="1">
    <source>
        <dbReference type="ARBA" id="ARBA00022692"/>
    </source>
</evidence>
<feature type="transmembrane region" description="Helical" evidence="4">
    <location>
        <begin position="99"/>
        <end position="124"/>
    </location>
</feature>